<name>A0ABT1C8V1_9HYPH</name>
<protein>
    <submittedName>
        <fullName evidence="2">Uncharacterized protein</fullName>
    </submittedName>
</protein>
<feature type="signal peptide" evidence="1">
    <location>
        <begin position="1"/>
        <end position="25"/>
    </location>
</feature>
<keyword evidence="3" id="KW-1185">Reference proteome</keyword>
<evidence type="ECO:0000313" key="2">
    <source>
        <dbReference type="EMBL" id="MCO6051270.1"/>
    </source>
</evidence>
<evidence type="ECO:0000313" key="3">
    <source>
        <dbReference type="Proteomes" id="UP001205906"/>
    </source>
</evidence>
<accession>A0ABT1C8V1</accession>
<dbReference type="Proteomes" id="UP001205906">
    <property type="component" value="Unassembled WGS sequence"/>
</dbReference>
<dbReference type="RefSeq" id="WP_252820638.1">
    <property type="nucleotide sequence ID" value="NZ_JAMXQS010000007.1"/>
</dbReference>
<reference evidence="2 3" key="1">
    <citation type="submission" date="2022-06" db="EMBL/GenBank/DDBJ databases">
        <title>Mesorhizobium sp. strain RP14 Genome sequencing and assembly.</title>
        <authorList>
            <person name="Kim I."/>
        </authorList>
    </citation>
    <scope>NUCLEOTIDE SEQUENCE [LARGE SCALE GENOMIC DNA]</scope>
    <source>
        <strain evidence="3">RP14(2022)</strain>
    </source>
</reference>
<evidence type="ECO:0000256" key="1">
    <source>
        <dbReference type="SAM" id="SignalP"/>
    </source>
</evidence>
<proteinExistence type="predicted"/>
<comment type="caution">
    <text evidence="2">The sequence shown here is derived from an EMBL/GenBank/DDBJ whole genome shotgun (WGS) entry which is preliminary data.</text>
</comment>
<dbReference type="EMBL" id="JAMXQS010000007">
    <property type="protein sequence ID" value="MCO6051270.1"/>
    <property type="molecule type" value="Genomic_DNA"/>
</dbReference>
<organism evidence="2 3">
    <name type="scientific">Mesorhizobium liriopis</name>
    <dbReference type="NCBI Taxonomy" id="2953882"/>
    <lineage>
        <taxon>Bacteria</taxon>
        <taxon>Pseudomonadati</taxon>
        <taxon>Pseudomonadota</taxon>
        <taxon>Alphaproteobacteria</taxon>
        <taxon>Hyphomicrobiales</taxon>
        <taxon>Phyllobacteriaceae</taxon>
        <taxon>Mesorhizobium</taxon>
    </lineage>
</organism>
<sequence>MSRIALGLAAIASVGAAFLPSTASAGENLCGARVEIVSKLSQHYKEQPSAVGMVDKNAVLEVFVSDTGTWTIIATGTDGNSCVLSSGDGWQAKDFVVGKDA</sequence>
<feature type="chain" id="PRO_5045446086" evidence="1">
    <location>
        <begin position="26"/>
        <end position="101"/>
    </location>
</feature>
<keyword evidence="1" id="KW-0732">Signal</keyword>
<gene>
    <name evidence="2" type="ORF">NGM99_15910</name>
</gene>